<comment type="caution">
    <text evidence="7">The sequence shown here is derived from an EMBL/GenBank/DDBJ whole genome shotgun (WGS) entry which is preliminary data.</text>
</comment>
<dbReference type="SUPFAM" id="SSF46689">
    <property type="entry name" value="Homeodomain-like"/>
    <property type="match status" value="2"/>
</dbReference>
<feature type="region of interest" description="Disordered" evidence="5">
    <location>
        <begin position="310"/>
        <end position="333"/>
    </location>
</feature>
<dbReference type="InterPro" id="IPR050204">
    <property type="entry name" value="AraC_XylS_family_regulators"/>
</dbReference>
<dbReference type="PANTHER" id="PTHR46796">
    <property type="entry name" value="HTH-TYPE TRANSCRIPTIONAL ACTIVATOR RHAS-RELATED"/>
    <property type="match status" value="1"/>
</dbReference>
<keyword evidence="4" id="KW-0804">Transcription</keyword>
<evidence type="ECO:0000259" key="6">
    <source>
        <dbReference type="PROSITE" id="PS01124"/>
    </source>
</evidence>
<dbReference type="InterPro" id="IPR032783">
    <property type="entry name" value="AraC_lig"/>
</dbReference>
<dbReference type="InterPro" id="IPR020449">
    <property type="entry name" value="Tscrpt_reg_AraC-type_HTH"/>
</dbReference>
<accession>A0ABW2T2M7</accession>
<evidence type="ECO:0000256" key="5">
    <source>
        <dbReference type="SAM" id="MobiDB-lite"/>
    </source>
</evidence>
<dbReference type="PANTHER" id="PTHR46796:SF7">
    <property type="entry name" value="ARAC FAMILY TRANSCRIPTIONAL REGULATOR"/>
    <property type="match status" value="1"/>
</dbReference>
<evidence type="ECO:0000256" key="2">
    <source>
        <dbReference type="ARBA" id="ARBA00023125"/>
    </source>
</evidence>
<name>A0ABW2T2M7_9ACTN</name>
<dbReference type="InterPro" id="IPR018060">
    <property type="entry name" value="HTH_AraC"/>
</dbReference>
<dbReference type="InterPro" id="IPR018062">
    <property type="entry name" value="HTH_AraC-typ_CS"/>
</dbReference>
<dbReference type="SMART" id="SM00342">
    <property type="entry name" value="HTH_ARAC"/>
    <property type="match status" value="1"/>
</dbReference>
<dbReference type="Pfam" id="PF12852">
    <property type="entry name" value="Cupin_6"/>
    <property type="match status" value="1"/>
</dbReference>
<evidence type="ECO:0000313" key="7">
    <source>
        <dbReference type="EMBL" id="MFC7602237.1"/>
    </source>
</evidence>
<keyword evidence="2" id="KW-0238">DNA-binding</keyword>
<keyword evidence="3" id="KW-0010">Activator</keyword>
<proteinExistence type="predicted"/>
<dbReference type="InterPro" id="IPR009057">
    <property type="entry name" value="Homeodomain-like_sf"/>
</dbReference>
<dbReference type="Proteomes" id="UP001596514">
    <property type="component" value="Unassembled WGS sequence"/>
</dbReference>
<evidence type="ECO:0000256" key="4">
    <source>
        <dbReference type="ARBA" id="ARBA00023163"/>
    </source>
</evidence>
<feature type="domain" description="HTH araC/xylS-type" evidence="6">
    <location>
        <begin position="218"/>
        <end position="316"/>
    </location>
</feature>
<dbReference type="SUPFAM" id="SSF51215">
    <property type="entry name" value="Regulatory protein AraC"/>
    <property type="match status" value="1"/>
</dbReference>
<dbReference type="InterPro" id="IPR037923">
    <property type="entry name" value="HTH-like"/>
</dbReference>
<dbReference type="PRINTS" id="PR00032">
    <property type="entry name" value="HTHARAC"/>
</dbReference>
<keyword evidence="1" id="KW-0805">Transcription regulation</keyword>
<reference evidence="8" key="1">
    <citation type="journal article" date="2019" name="Int. J. Syst. Evol. Microbiol.">
        <title>The Global Catalogue of Microorganisms (GCM) 10K type strain sequencing project: providing services to taxonomists for standard genome sequencing and annotation.</title>
        <authorList>
            <consortium name="The Broad Institute Genomics Platform"/>
            <consortium name="The Broad Institute Genome Sequencing Center for Infectious Disease"/>
            <person name="Wu L."/>
            <person name="Ma J."/>
        </authorList>
    </citation>
    <scope>NUCLEOTIDE SEQUENCE [LARGE SCALE GENOMIC DNA]</scope>
    <source>
        <strain evidence="8">JCM 10083</strain>
    </source>
</reference>
<dbReference type="EMBL" id="JBHTEE010000001">
    <property type="protein sequence ID" value="MFC7602237.1"/>
    <property type="molecule type" value="Genomic_DNA"/>
</dbReference>
<protein>
    <submittedName>
        <fullName evidence="7">AraC family transcriptional regulator</fullName>
    </submittedName>
</protein>
<evidence type="ECO:0000313" key="8">
    <source>
        <dbReference type="Proteomes" id="UP001596514"/>
    </source>
</evidence>
<evidence type="ECO:0000256" key="1">
    <source>
        <dbReference type="ARBA" id="ARBA00023015"/>
    </source>
</evidence>
<dbReference type="Pfam" id="PF12833">
    <property type="entry name" value="HTH_18"/>
    <property type="match status" value="1"/>
</dbReference>
<gene>
    <name evidence="7" type="ORF">ACFQVD_19240</name>
</gene>
<feature type="compositionally biased region" description="Low complexity" evidence="5">
    <location>
        <begin position="313"/>
        <end position="333"/>
    </location>
</feature>
<evidence type="ECO:0000256" key="3">
    <source>
        <dbReference type="ARBA" id="ARBA00023159"/>
    </source>
</evidence>
<organism evidence="7 8">
    <name type="scientific">Streptosporangium amethystogenes subsp. fukuiense</name>
    <dbReference type="NCBI Taxonomy" id="698418"/>
    <lineage>
        <taxon>Bacteria</taxon>
        <taxon>Bacillati</taxon>
        <taxon>Actinomycetota</taxon>
        <taxon>Actinomycetes</taxon>
        <taxon>Streptosporangiales</taxon>
        <taxon>Streptosporangiaceae</taxon>
        <taxon>Streptosporangium</taxon>
    </lineage>
</organism>
<dbReference type="RefSeq" id="WP_343964403.1">
    <property type="nucleotide sequence ID" value="NZ_BAAAGK010000023.1"/>
</dbReference>
<dbReference type="PROSITE" id="PS01124">
    <property type="entry name" value="HTH_ARAC_FAMILY_2"/>
    <property type="match status" value="1"/>
</dbReference>
<dbReference type="PROSITE" id="PS00041">
    <property type="entry name" value="HTH_ARAC_FAMILY_1"/>
    <property type="match status" value="1"/>
</dbReference>
<keyword evidence="8" id="KW-1185">Reference proteome</keyword>
<sequence>MPSAPRPFPAPADLLGETLHLLRLTGTLYCRAELTAPWGVDVPALDGSMTLLVVTAGRCLLEIDGAGPLLLRQGSLTLIPHGTPHRLRSGPDADTEPLFDIPVEQVSECYEIMRHGGGGDLTHATYGVVRFDHVAAQRLVAQLPEVLHIDAWDDDAANWLNSTLRLISREALALRPGGETVITRLADILVIQAIRSWLDSAPEANQGWLAALRDEQVGRALTLIHRAPERQWSVAALAQEVGMSRSAFSARFTDLVGESAMRYLTHWRMQLARMHLRRTPEPLSAVARRFGYQSEAAFCRAFKRTFGVPPGNARQAADDAGPAARGWDGAPTR</sequence>
<dbReference type="Gene3D" id="1.10.10.60">
    <property type="entry name" value="Homeodomain-like"/>
    <property type="match status" value="2"/>
</dbReference>